<proteinExistence type="predicted"/>
<comment type="caution">
    <text evidence="1">The sequence shown here is derived from an EMBL/GenBank/DDBJ whole genome shotgun (WGS) entry which is preliminary data.</text>
</comment>
<reference evidence="1 2" key="1">
    <citation type="journal article" date="2021" name="bioRxiv">
        <title>Chromosome-scale and haplotype-resolved genome assembly of a tetraploid potato cultivar.</title>
        <authorList>
            <person name="Sun H."/>
            <person name="Jiao W.-B."/>
            <person name="Krause K."/>
            <person name="Campoy J.A."/>
            <person name="Goel M."/>
            <person name="Folz-Donahue K."/>
            <person name="Kukat C."/>
            <person name="Huettel B."/>
            <person name="Schneeberger K."/>
        </authorList>
    </citation>
    <scope>NUCLEOTIDE SEQUENCE [LARGE SCALE GENOMIC DNA]</scope>
    <source>
        <strain evidence="1">SolTubOtavaFocal</strain>
        <tissue evidence="1">Leaves</tissue>
    </source>
</reference>
<dbReference type="Proteomes" id="UP000826656">
    <property type="component" value="Unassembled WGS sequence"/>
</dbReference>
<keyword evidence="2" id="KW-1185">Reference proteome</keyword>
<gene>
    <name evidence="1" type="ORF">KY290_021848</name>
</gene>
<evidence type="ECO:0000313" key="2">
    <source>
        <dbReference type="Proteomes" id="UP000826656"/>
    </source>
</evidence>
<accession>A0ABQ7V2Q3</accession>
<evidence type="ECO:0000313" key="1">
    <source>
        <dbReference type="EMBL" id="KAH0758355.1"/>
    </source>
</evidence>
<protein>
    <submittedName>
        <fullName evidence="1">Uncharacterized protein</fullName>
    </submittedName>
</protein>
<name>A0ABQ7V2Q3_SOLTU</name>
<organism evidence="1 2">
    <name type="scientific">Solanum tuberosum</name>
    <name type="common">Potato</name>
    <dbReference type="NCBI Taxonomy" id="4113"/>
    <lineage>
        <taxon>Eukaryota</taxon>
        <taxon>Viridiplantae</taxon>
        <taxon>Streptophyta</taxon>
        <taxon>Embryophyta</taxon>
        <taxon>Tracheophyta</taxon>
        <taxon>Spermatophyta</taxon>
        <taxon>Magnoliopsida</taxon>
        <taxon>eudicotyledons</taxon>
        <taxon>Gunneridae</taxon>
        <taxon>Pentapetalae</taxon>
        <taxon>asterids</taxon>
        <taxon>lamiids</taxon>
        <taxon>Solanales</taxon>
        <taxon>Solanaceae</taxon>
        <taxon>Solanoideae</taxon>
        <taxon>Solaneae</taxon>
        <taxon>Solanum</taxon>
    </lineage>
</organism>
<sequence length="146" mass="16758">MADFKPFGSLRSVIDGVKGRFLGTLSGFGSVAVLRCEVDTMATKYLNLRCPIRNDYSSIDWTDTEEEVEPSIQEEVEPRAQENADEDIDNDFICSDQSIDYESDVHEELMIVKEDVRKFRESRRVKLDLMKGMKILIKAKKKSRIS</sequence>
<dbReference type="EMBL" id="JAIVGD010000015">
    <property type="protein sequence ID" value="KAH0758355.1"/>
    <property type="molecule type" value="Genomic_DNA"/>
</dbReference>